<name>A0A367KEF9_RHIAZ</name>
<accession>A0A367KEF9</accession>
<organism evidence="1 2">
    <name type="scientific">Rhizopus azygosporus</name>
    <name type="common">Rhizopus microsporus var. azygosporus</name>
    <dbReference type="NCBI Taxonomy" id="86630"/>
    <lineage>
        <taxon>Eukaryota</taxon>
        <taxon>Fungi</taxon>
        <taxon>Fungi incertae sedis</taxon>
        <taxon>Mucoromycota</taxon>
        <taxon>Mucoromycotina</taxon>
        <taxon>Mucoromycetes</taxon>
        <taxon>Mucorales</taxon>
        <taxon>Mucorineae</taxon>
        <taxon>Rhizopodaceae</taxon>
        <taxon>Rhizopus</taxon>
    </lineage>
</organism>
<dbReference type="OrthoDB" id="7875889at2759"/>
<comment type="caution">
    <text evidence="1">The sequence shown here is derived from an EMBL/GenBank/DDBJ whole genome shotgun (WGS) entry which is preliminary data.</text>
</comment>
<evidence type="ECO:0000313" key="2">
    <source>
        <dbReference type="Proteomes" id="UP000252139"/>
    </source>
</evidence>
<dbReference type="EMBL" id="PJQL01000057">
    <property type="protein sequence ID" value="RCI00500.1"/>
    <property type="molecule type" value="Genomic_DNA"/>
</dbReference>
<protein>
    <submittedName>
        <fullName evidence="1">Uncharacterized protein</fullName>
    </submittedName>
</protein>
<gene>
    <name evidence="1" type="ORF">CU097_015525</name>
</gene>
<keyword evidence="2" id="KW-1185">Reference proteome</keyword>
<dbReference type="AlphaFoldDB" id="A0A367KEF9"/>
<evidence type="ECO:0000313" key="1">
    <source>
        <dbReference type="EMBL" id="RCI00500.1"/>
    </source>
</evidence>
<dbReference type="STRING" id="86630.A0A367KEF9"/>
<dbReference type="Proteomes" id="UP000252139">
    <property type="component" value="Unassembled WGS sequence"/>
</dbReference>
<sequence>MENKTGIKITFNFTEQHEGIDDNYMDGTYLSSFDFSNNQTLLSPRIPKQEPAIVGRPVEATPDAHEPDYPIPEQMNKNDDMIVAVFEISNRVDNVESLLTGPSQHNMQNAEYLSLISDATLTICTLIGRRIMIEGYNEESVNDALSRFERLQTTYVYWMLYEAYDCSMPSLFMRIRFLPTVLM</sequence>
<proteinExistence type="predicted"/>
<reference evidence="1 2" key="1">
    <citation type="journal article" date="2018" name="G3 (Bethesda)">
        <title>Phylogenetic and Phylogenomic Definition of Rhizopus Species.</title>
        <authorList>
            <person name="Gryganskyi A.P."/>
            <person name="Golan J."/>
            <person name="Dolatabadi S."/>
            <person name="Mondo S."/>
            <person name="Robb S."/>
            <person name="Idnurm A."/>
            <person name="Muszewska A."/>
            <person name="Steczkiewicz K."/>
            <person name="Masonjones S."/>
            <person name="Liao H.L."/>
            <person name="Gajdeczka M.T."/>
            <person name="Anike F."/>
            <person name="Vuek A."/>
            <person name="Anishchenko I.M."/>
            <person name="Voigt K."/>
            <person name="de Hoog G.S."/>
            <person name="Smith M.E."/>
            <person name="Heitman J."/>
            <person name="Vilgalys R."/>
            <person name="Stajich J.E."/>
        </authorList>
    </citation>
    <scope>NUCLEOTIDE SEQUENCE [LARGE SCALE GENOMIC DNA]</scope>
    <source>
        <strain evidence="1 2">CBS 357.93</strain>
    </source>
</reference>